<dbReference type="EMBL" id="JAAARO010000014">
    <property type="protein sequence ID" value="KAF5735875.1"/>
    <property type="molecule type" value="Genomic_DNA"/>
</dbReference>
<accession>A0A7J7CP65</accession>
<dbReference type="AlphaFoldDB" id="A0A7J7CP65"/>
<protein>
    <submittedName>
        <fullName evidence="1">Uncharacterized protein</fullName>
    </submittedName>
</protein>
<sequence length="87" mass="9528">MENLEEESCADERVDRGGGFGQCITIGGRGGGGRFRDVWWRSSHWVCVGMVGVGGWLQNVWRSSGNEVREGRGLEVGDSLISLQVDE</sequence>
<proteinExistence type="predicted"/>
<reference evidence="1 2" key="1">
    <citation type="journal article" date="2020" name="Nat. Commun.">
        <title>Genome of Tripterygium wilfordii and identification of cytochrome P450 involved in triptolide biosynthesis.</title>
        <authorList>
            <person name="Tu L."/>
            <person name="Su P."/>
            <person name="Zhang Z."/>
            <person name="Gao L."/>
            <person name="Wang J."/>
            <person name="Hu T."/>
            <person name="Zhou J."/>
            <person name="Zhang Y."/>
            <person name="Zhao Y."/>
            <person name="Liu Y."/>
            <person name="Song Y."/>
            <person name="Tong Y."/>
            <person name="Lu Y."/>
            <person name="Yang J."/>
            <person name="Xu C."/>
            <person name="Jia M."/>
            <person name="Peters R.J."/>
            <person name="Huang L."/>
            <person name="Gao W."/>
        </authorList>
    </citation>
    <scope>NUCLEOTIDE SEQUENCE [LARGE SCALE GENOMIC DNA]</scope>
    <source>
        <strain evidence="2">cv. XIE 37</strain>
        <tissue evidence="1">Leaf</tissue>
    </source>
</reference>
<evidence type="ECO:0000313" key="2">
    <source>
        <dbReference type="Proteomes" id="UP000593562"/>
    </source>
</evidence>
<dbReference type="InParanoid" id="A0A7J7CP65"/>
<dbReference type="Proteomes" id="UP000593562">
    <property type="component" value="Unassembled WGS sequence"/>
</dbReference>
<gene>
    <name evidence="1" type="ORF">HS088_TW14G00004</name>
</gene>
<evidence type="ECO:0000313" key="1">
    <source>
        <dbReference type="EMBL" id="KAF5735875.1"/>
    </source>
</evidence>
<name>A0A7J7CP65_TRIWF</name>
<organism evidence="1 2">
    <name type="scientific">Tripterygium wilfordii</name>
    <name type="common">Thunder God vine</name>
    <dbReference type="NCBI Taxonomy" id="458696"/>
    <lineage>
        <taxon>Eukaryota</taxon>
        <taxon>Viridiplantae</taxon>
        <taxon>Streptophyta</taxon>
        <taxon>Embryophyta</taxon>
        <taxon>Tracheophyta</taxon>
        <taxon>Spermatophyta</taxon>
        <taxon>Magnoliopsida</taxon>
        <taxon>eudicotyledons</taxon>
        <taxon>Gunneridae</taxon>
        <taxon>Pentapetalae</taxon>
        <taxon>rosids</taxon>
        <taxon>fabids</taxon>
        <taxon>Celastrales</taxon>
        <taxon>Celastraceae</taxon>
        <taxon>Tripterygium</taxon>
    </lineage>
</organism>
<comment type="caution">
    <text evidence="1">The sequence shown here is derived from an EMBL/GenBank/DDBJ whole genome shotgun (WGS) entry which is preliminary data.</text>
</comment>
<keyword evidence="2" id="KW-1185">Reference proteome</keyword>